<evidence type="ECO:0008006" key="3">
    <source>
        <dbReference type="Google" id="ProtNLM"/>
    </source>
</evidence>
<proteinExistence type="predicted"/>
<dbReference type="RefSeq" id="WP_008852994.1">
    <property type="nucleotide sequence ID" value="NZ_AGFR01000001.1"/>
</dbReference>
<comment type="caution">
    <text evidence="1">The sequence shown here is derived from an EMBL/GenBank/DDBJ whole genome shotgun (WGS) entry which is preliminary data.</text>
</comment>
<protein>
    <recommendedName>
        <fullName evidence="3">Lipoprotein</fullName>
    </recommendedName>
</protein>
<organism evidence="1 2">
    <name type="scientific">Commensalibacter intestini A911</name>
    <dbReference type="NCBI Taxonomy" id="1088868"/>
    <lineage>
        <taxon>Bacteria</taxon>
        <taxon>Pseudomonadati</taxon>
        <taxon>Pseudomonadota</taxon>
        <taxon>Alphaproteobacteria</taxon>
        <taxon>Acetobacterales</taxon>
        <taxon>Acetobacteraceae</taxon>
    </lineage>
</organism>
<reference evidence="1 2" key="1">
    <citation type="submission" date="2011-10" db="EMBL/GenBank/DDBJ databases">
        <title>Genome Sequence of Commensalibacter intestini A911, isolated from Drosophila gut.</title>
        <authorList>
            <person name="Lee W.-J."/>
            <person name="Kim E.-K."/>
        </authorList>
    </citation>
    <scope>NUCLEOTIDE SEQUENCE [LARGE SCALE GENOMIC DNA]</scope>
    <source>
        <strain evidence="1 2">A911</strain>
    </source>
</reference>
<dbReference type="EMBL" id="AGFR01000001">
    <property type="protein sequence ID" value="EHD15021.1"/>
    <property type="molecule type" value="Genomic_DNA"/>
</dbReference>
<dbReference type="AlphaFoldDB" id="G6EXA7"/>
<name>G6EXA7_9PROT</name>
<evidence type="ECO:0000313" key="2">
    <source>
        <dbReference type="Proteomes" id="UP000005939"/>
    </source>
</evidence>
<gene>
    <name evidence="1" type="ORF">CIN_00030</name>
</gene>
<sequence length="85" mass="9245">MIKKVFLLGFTLLSVAGCNPEMGRLPFESDVSCLRNQLSSDIHPTFQAAANTCQKDDHGAPLPLQLKGALDLQKQAEQANIAYTN</sequence>
<dbReference type="PROSITE" id="PS51257">
    <property type="entry name" value="PROKAR_LIPOPROTEIN"/>
    <property type="match status" value="1"/>
</dbReference>
<dbReference type="Proteomes" id="UP000005939">
    <property type="component" value="Unassembled WGS sequence"/>
</dbReference>
<evidence type="ECO:0000313" key="1">
    <source>
        <dbReference type="EMBL" id="EHD15021.1"/>
    </source>
</evidence>
<accession>G6EXA7</accession>